<sequence>MEDYTAGDIVYIFYRNPHIQSVANIQSAAVVNNPENPDELAVFVYETYYPLTTDMAIYASAYEAEQAYRHYFQ</sequence>
<proteinExistence type="predicted"/>
<evidence type="ECO:0000313" key="1">
    <source>
        <dbReference type="EMBL" id="MBD7944928.1"/>
    </source>
</evidence>
<organism evidence="1 2">
    <name type="scientific">Psychrobacillus faecigallinarum</name>
    <dbReference type="NCBI Taxonomy" id="2762235"/>
    <lineage>
        <taxon>Bacteria</taxon>
        <taxon>Bacillati</taxon>
        <taxon>Bacillota</taxon>
        <taxon>Bacilli</taxon>
        <taxon>Bacillales</taxon>
        <taxon>Bacillaceae</taxon>
        <taxon>Psychrobacillus</taxon>
    </lineage>
</organism>
<evidence type="ECO:0000313" key="2">
    <source>
        <dbReference type="Proteomes" id="UP000640786"/>
    </source>
</evidence>
<dbReference type="InterPro" id="IPR022608">
    <property type="entry name" value="Tscrpt_reg_SplA"/>
</dbReference>
<reference evidence="1 2" key="1">
    <citation type="submission" date="2020-08" db="EMBL/GenBank/DDBJ databases">
        <title>A Genomic Blueprint of the Chicken Gut Microbiome.</title>
        <authorList>
            <person name="Gilroy R."/>
            <person name="Ravi A."/>
            <person name="Getino M."/>
            <person name="Pursley I."/>
            <person name="Horton D.L."/>
            <person name="Alikhan N.-F."/>
            <person name="Baker D."/>
            <person name="Gharbi K."/>
            <person name="Hall N."/>
            <person name="Watson M."/>
            <person name="Adriaenssens E.M."/>
            <person name="Foster-Nyarko E."/>
            <person name="Jarju S."/>
            <person name="Secka A."/>
            <person name="Antonio M."/>
            <person name="Oren A."/>
            <person name="Chaudhuri R."/>
            <person name="La Ragione R.M."/>
            <person name="Hildebrand F."/>
            <person name="Pallen M.J."/>
        </authorList>
    </citation>
    <scope>NUCLEOTIDE SEQUENCE [LARGE SCALE GENOMIC DNA]</scope>
    <source>
        <strain evidence="1 2">Sa2BUA9</strain>
    </source>
</reference>
<comment type="caution">
    <text evidence="1">The sequence shown here is derived from an EMBL/GenBank/DDBJ whole genome shotgun (WGS) entry which is preliminary data.</text>
</comment>
<protein>
    <submittedName>
        <fullName evidence="1">Transcriptional regulator</fullName>
    </submittedName>
</protein>
<dbReference type="RefSeq" id="WP_144540155.1">
    <property type="nucleotide sequence ID" value="NZ_JACSQO010000006.1"/>
</dbReference>
<keyword evidence="2" id="KW-1185">Reference proteome</keyword>
<dbReference type="EMBL" id="JACSQO010000006">
    <property type="protein sequence ID" value="MBD7944928.1"/>
    <property type="molecule type" value="Genomic_DNA"/>
</dbReference>
<gene>
    <name evidence="1" type="ORF">H9650_12455</name>
</gene>
<name>A0ABR8RAV9_9BACI</name>
<accession>A0ABR8RAV9</accession>
<dbReference type="Proteomes" id="UP000640786">
    <property type="component" value="Unassembled WGS sequence"/>
</dbReference>
<dbReference type="Pfam" id="PF11132">
    <property type="entry name" value="SplA"/>
    <property type="match status" value="1"/>
</dbReference>